<proteinExistence type="predicted"/>
<dbReference type="PANTHER" id="PTHR19848">
    <property type="entry name" value="WD40 REPEAT PROTEIN"/>
    <property type="match status" value="1"/>
</dbReference>
<feature type="compositionally biased region" description="Polar residues" evidence="4">
    <location>
        <begin position="415"/>
        <end position="440"/>
    </location>
</feature>
<evidence type="ECO:0000256" key="1">
    <source>
        <dbReference type="ARBA" id="ARBA00022574"/>
    </source>
</evidence>
<dbReference type="Gene3D" id="2.130.10.10">
    <property type="entry name" value="YVTN repeat-like/Quinoprotein amine dehydrogenase"/>
    <property type="match status" value="2"/>
</dbReference>
<dbReference type="OrthoDB" id="2680773at2759"/>
<evidence type="ECO:0000256" key="2">
    <source>
        <dbReference type="ARBA" id="ARBA00022737"/>
    </source>
</evidence>
<feature type="compositionally biased region" description="Basic and acidic residues" evidence="4">
    <location>
        <begin position="333"/>
        <end position="345"/>
    </location>
</feature>
<dbReference type="PANTHER" id="PTHR19848:SF8">
    <property type="entry name" value="F-BOX AND WD REPEAT DOMAIN CONTAINING 7"/>
    <property type="match status" value="1"/>
</dbReference>
<dbReference type="PROSITE" id="PS00678">
    <property type="entry name" value="WD_REPEATS_1"/>
    <property type="match status" value="4"/>
</dbReference>
<feature type="repeat" description="WD" evidence="3">
    <location>
        <begin position="108"/>
        <end position="149"/>
    </location>
</feature>
<dbReference type="GeneID" id="64634154"/>
<dbReference type="AlphaFoldDB" id="A0A9P7EBL1"/>
<gene>
    <name evidence="5" type="ORF">BJ212DRAFT_1480733</name>
</gene>
<evidence type="ECO:0000256" key="3">
    <source>
        <dbReference type="PROSITE-ProRule" id="PRU00221"/>
    </source>
</evidence>
<feature type="region of interest" description="Disordered" evidence="4">
    <location>
        <begin position="394"/>
        <end position="455"/>
    </location>
</feature>
<dbReference type="RefSeq" id="XP_041193440.1">
    <property type="nucleotide sequence ID" value="XM_041340138.1"/>
</dbReference>
<feature type="region of interest" description="Disordered" evidence="4">
    <location>
        <begin position="324"/>
        <end position="373"/>
    </location>
</feature>
<dbReference type="SUPFAM" id="SSF50998">
    <property type="entry name" value="Quinoprotein alcohol dehydrogenase-like"/>
    <property type="match status" value="1"/>
</dbReference>
<dbReference type="InterPro" id="IPR015943">
    <property type="entry name" value="WD40/YVTN_repeat-like_dom_sf"/>
</dbReference>
<feature type="repeat" description="WD" evidence="3">
    <location>
        <begin position="275"/>
        <end position="306"/>
    </location>
</feature>
<name>A0A9P7EBL1_9AGAM</name>
<dbReference type="Pfam" id="PF00400">
    <property type="entry name" value="WD40"/>
    <property type="match status" value="5"/>
</dbReference>
<evidence type="ECO:0000313" key="5">
    <source>
        <dbReference type="EMBL" id="KAG1816880.1"/>
    </source>
</evidence>
<dbReference type="PRINTS" id="PR00320">
    <property type="entry name" value="GPROTEINBRPT"/>
</dbReference>
<keyword evidence="2" id="KW-0677">Repeat</keyword>
<dbReference type="InterPro" id="IPR019775">
    <property type="entry name" value="WD40_repeat_CS"/>
</dbReference>
<dbReference type="PROSITE" id="PS50294">
    <property type="entry name" value="WD_REPEATS_REGION"/>
    <property type="match status" value="3"/>
</dbReference>
<dbReference type="SMART" id="SM00320">
    <property type="entry name" value="WD40"/>
    <property type="match status" value="7"/>
</dbReference>
<dbReference type="Proteomes" id="UP000807769">
    <property type="component" value="Unassembled WGS sequence"/>
</dbReference>
<reference evidence="5" key="1">
    <citation type="journal article" date="2020" name="New Phytol.">
        <title>Comparative genomics reveals dynamic genome evolution in host specialist ectomycorrhizal fungi.</title>
        <authorList>
            <person name="Lofgren L.A."/>
            <person name="Nguyen N.H."/>
            <person name="Vilgalys R."/>
            <person name="Ruytinx J."/>
            <person name="Liao H.L."/>
            <person name="Branco S."/>
            <person name="Kuo A."/>
            <person name="LaButti K."/>
            <person name="Lipzen A."/>
            <person name="Andreopoulos W."/>
            <person name="Pangilinan J."/>
            <person name="Riley R."/>
            <person name="Hundley H."/>
            <person name="Na H."/>
            <person name="Barry K."/>
            <person name="Grigoriev I.V."/>
            <person name="Stajich J.E."/>
            <person name="Kennedy P.G."/>
        </authorList>
    </citation>
    <scope>NUCLEOTIDE SEQUENCE</scope>
    <source>
        <strain evidence="5">MN1</strain>
    </source>
</reference>
<organism evidence="5 6">
    <name type="scientific">Suillus subaureus</name>
    <dbReference type="NCBI Taxonomy" id="48587"/>
    <lineage>
        <taxon>Eukaryota</taxon>
        <taxon>Fungi</taxon>
        <taxon>Dikarya</taxon>
        <taxon>Basidiomycota</taxon>
        <taxon>Agaricomycotina</taxon>
        <taxon>Agaricomycetes</taxon>
        <taxon>Agaricomycetidae</taxon>
        <taxon>Boletales</taxon>
        <taxon>Suillineae</taxon>
        <taxon>Suillaceae</taxon>
        <taxon>Suillus</taxon>
    </lineage>
</organism>
<feature type="repeat" description="WD" evidence="3">
    <location>
        <begin position="237"/>
        <end position="271"/>
    </location>
</feature>
<dbReference type="InterPro" id="IPR001680">
    <property type="entry name" value="WD40_rpt"/>
</dbReference>
<feature type="repeat" description="WD" evidence="3">
    <location>
        <begin position="41"/>
        <end position="63"/>
    </location>
</feature>
<dbReference type="InterPro" id="IPR011047">
    <property type="entry name" value="Quinoprotein_ADH-like_sf"/>
</dbReference>
<accession>A0A9P7EBL1</accession>
<comment type="caution">
    <text evidence="5">The sequence shown here is derived from an EMBL/GenBank/DDBJ whole genome shotgun (WGS) entry which is preliminary data.</text>
</comment>
<dbReference type="EMBL" id="JABBWG010000015">
    <property type="protein sequence ID" value="KAG1816880.1"/>
    <property type="molecule type" value="Genomic_DNA"/>
</dbReference>
<dbReference type="CDD" id="cd00200">
    <property type="entry name" value="WD40"/>
    <property type="match status" value="1"/>
</dbReference>
<evidence type="ECO:0000256" key="4">
    <source>
        <dbReference type="SAM" id="MobiDB-lite"/>
    </source>
</evidence>
<protein>
    <submittedName>
        <fullName evidence="5">Quinon protein alcohol dehydrogenase-like superfamily</fullName>
    </submittedName>
</protein>
<keyword evidence="6" id="KW-1185">Reference proteome</keyword>
<keyword evidence="1 3" id="KW-0853">WD repeat</keyword>
<dbReference type="PROSITE" id="PS50082">
    <property type="entry name" value="WD_REPEATS_2"/>
    <property type="match status" value="5"/>
</dbReference>
<feature type="repeat" description="WD" evidence="3">
    <location>
        <begin position="73"/>
        <end position="107"/>
    </location>
</feature>
<sequence length="516" mass="55448">MSSTATAKQDKPVIKPIRKMSGHATGLITGILRLPSRRPRILTSSQDGSIRVWDLESGTQVGGSWKDEGSGVIRTISLSPDGTTVASGSADGAVRLWDIHTGKVVNKWTGHTKLVWSVCWSPDGGRVASGSLDHTLRVWNAKSGDIILGPIKATSNMPVFVSYSPDGTMLATNGHQLKIWDANTGELLKTIEGKVWRMAWTSDMNGKTLISIIDGGIKKVDVATWTETASIKGHSRVNYISLSVNERILASASNQKTARLWDLENDKIVGPPLYHEGMVGDVVFSGDGRFLASGCDDGRIYTWDVSAIIKEAGLDSLLSDNNTVNKSMSNADATRRRAPKIEGHRRIPQGFFNDSLPSRGPNAAPRQSHTPLSWAQNLISGMVRRRDGSNVQLPPIVEVPLTAGKPRNYHATKKPSASSSRPTKPPTTQQPSGGATQSNLSSSQQPPATATASTTPPAEIANTACLALEKFVLHIVRSACLASDVIEVVITRSQKPSALSFAHSSGVEITHYRDAF</sequence>
<dbReference type="InterPro" id="IPR020472">
    <property type="entry name" value="WD40_PAC1"/>
</dbReference>
<feature type="compositionally biased region" description="Low complexity" evidence="4">
    <location>
        <begin position="441"/>
        <end position="455"/>
    </location>
</feature>
<evidence type="ECO:0000313" key="6">
    <source>
        <dbReference type="Proteomes" id="UP000807769"/>
    </source>
</evidence>